<organism evidence="2 3">
    <name type="scientific">Paramecium primaurelia</name>
    <dbReference type="NCBI Taxonomy" id="5886"/>
    <lineage>
        <taxon>Eukaryota</taxon>
        <taxon>Sar</taxon>
        <taxon>Alveolata</taxon>
        <taxon>Ciliophora</taxon>
        <taxon>Intramacronucleata</taxon>
        <taxon>Oligohymenophorea</taxon>
        <taxon>Peniculida</taxon>
        <taxon>Parameciidae</taxon>
        <taxon>Paramecium</taxon>
    </lineage>
</organism>
<feature type="coiled-coil region" evidence="1">
    <location>
        <begin position="501"/>
        <end position="528"/>
    </location>
</feature>
<evidence type="ECO:0000313" key="3">
    <source>
        <dbReference type="Proteomes" id="UP000688137"/>
    </source>
</evidence>
<evidence type="ECO:0000313" key="2">
    <source>
        <dbReference type="EMBL" id="CAD8057668.1"/>
    </source>
</evidence>
<dbReference type="OMA" id="NAICIFT"/>
<name>A0A8S1KQZ1_PARPR</name>
<evidence type="ECO:0000256" key="1">
    <source>
        <dbReference type="SAM" id="Coils"/>
    </source>
</evidence>
<proteinExistence type="predicted"/>
<dbReference type="Proteomes" id="UP000688137">
    <property type="component" value="Unassembled WGS sequence"/>
</dbReference>
<gene>
    <name evidence="2" type="ORF">PPRIM_AZ9-3.1.T0260159</name>
</gene>
<feature type="coiled-coil region" evidence="1">
    <location>
        <begin position="254"/>
        <end position="281"/>
    </location>
</feature>
<dbReference type="EMBL" id="CAJJDM010000025">
    <property type="protein sequence ID" value="CAD8057668.1"/>
    <property type="molecule type" value="Genomic_DNA"/>
</dbReference>
<keyword evidence="3" id="KW-1185">Reference proteome</keyword>
<accession>A0A8S1KQZ1</accession>
<comment type="caution">
    <text evidence="2">The sequence shown here is derived from an EMBL/GenBank/DDBJ whole genome shotgun (WGS) entry which is preliminary data.</text>
</comment>
<sequence>MYANNEEFITLQKIEKELQADPQNIFKVDIRLLQFFFEFFKILLSNSQYKDVIQRAIKIFNAFIQKQKQRNKDAQISELSHYINQKYFDILANYYEKAMLGGIEEANKHINYIYFKKIVKDYIDQPQNQNQQSSKSILNMIEQTYKSFQGTTPSDFEIQLFESLNSEEQELFTQIVSDDQNKVPKKYESLFDKFLSTLSADLQDKYKTQNFTNVYEFYKYIQRQKVGGVEKVLGFIFQEKLNYYVNQQYLLLQTQKAKARKNDLQNILSELEKNVLDQKKDYFSFVEIQYVKYFYKSIKSKKCQQSLQQSFSFRRKLLEFIKQEINAAQTPKQWKPFPQTIWKEIYQELYQNLNDIITQEDAILQFKIIQSIQQLMISFYRFRWNYLFLFCVIIVEANFSADELDNKINIAYDMMTSTTRNNLNIQFGKILSMYNEKAKTQIKSIFLEREGQNLGYDSLYIVESQLKFINNKLIKLILQTSSYQNKIKIYGELKQFELKLMSDCRESLKNYKRVFEQLSDQILEGEKEEKEWKAIFYKSLTFSYFQKWISIYKEKPNYEQNNKKLFYLYAYSIQTLKQDYQNRQLGQYQEIFDREEKICNICIQFLQRDIEKICSQSQQLQQAQQQQLEVYKELIQNFIDIFLKDNPFIVFLPSLFRGLHYFKPKYLNIERIERVKFLAVAFKDKNQTEINKLFDSLSISRDQNNFEWLYKISQQVFNYYLQLNIPANEQIQFKPLNDPFPNFNSMKNLQDYNTTLFNAICIFTSKFFSMDPKFHIKNEDVIKADFLKKVHQLMNDKTIFESQNTDQLLVQMIQNFQELKNYKLLLIKEATQNGDQNFINKCIELFQKCFYKKYLGQEMLEFKKINKISLNDVENTLFVQQFLSSSYSQEIKQVDITNKKKVDDYFKQLGGVHFLQVHDKMQKDFQQQQDIYLKELIKRNLQKFKEESDKFVNKPQQQVTQIKQSILQMQIVSKKLQLIKNDFKYKEFQVEDQQVLAYLSDQFSFYMKNLLGKVIQSVLIQKPGQEFKLYQNKGASVIDTQSTKYKQQMEMQKKYGPQKNLLIDQSLLVNTENKPQLTYELCDYTPIQRQVEFRNFLLEIEPHQEDKLKNKIRKNKWKEEHPELEEILKKRIKRGAELWNQVQDFLCKRENNDYTGDSEEESDKVKEQQQQQQIDNIDDDQLDLKIQDIQRNSERLLLAGKTHIKTRLNNMESDNPLLTQKVITVKTVQFVLEQHPYFSKSKILYKSYIL</sequence>
<dbReference type="AlphaFoldDB" id="A0A8S1KQZ1"/>
<protein>
    <submittedName>
        <fullName evidence="2">Uncharacterized protein</fullName>
    </submittedName>
</protein>
<reference evidence="2" key="1">
    <citation type="submission" date="2021-01" db="EMBL/GenBank/DDBJ databases">
        <authorList>
            <consortium name="Genoscope - CEA"/>
            <person name="William W."/>
        </authorList>
    </citation>
    <scope>NUCLEOTIDE SEQUENCE</scope>
</reference>
<keyword evidence="1" id="KW-0175">Coiled coil</keyword>